<dbReference type="GO" id="GO:0016740">
    <property type="term" value="F:transferase activity"/>
    <property type="evidence" value="ECO:0007669"/>
    <property type="project" value="UniProtKB-KW"/>
</dbReference>
<dbReference type="InterPro" id="IPR017850">
    <property type="entry name" value="Alkaline_phosphatase_core_sf"/>
</dbReference>
<dbReference type="SUPFAM" id="SSF53649">
    <property type="entry name" value="Alkaline phosphatase-like"/>
    <property type="match status" value="1"/>
</dbReference>
<dbReference type="Proteomes" id="UP000295560">
    <property type="component" value="Unassembled WGS sequence"/>
</dbReference>
<feature type="transmembrane region" description="Helical" evidence="1">
    <location>
        <begin position="126"/>
        <end position="148"/>
    </location>
</feature>
<evidence type="ECO:0000313" key="4">
    <source>
        <dbReference type="Proteomes" id="UP000295560"/>
    </source>
</evidence>
<feature type="transmembrane region" description="Helical" evidence="1">
    <location>
        <begin position="168"/>
        <end position="187"/>
    </location>
</feature>
<gene>
    <name evidence="3" type="ORF">EV378_1724</name>
</gene>
<keyword evidence="1" id="KW-0812">Transmembrane</keyword>
<keyword evidence="1" id="KW-1133">Transmembrane helix</keyword>
<comment type="caution">
    <text evidence="3">The sequence shown here is derived from an EMBL/GenBank/DDBJ whole genome shotgun (WGS) entry which is preliminary data.</text>
</comment>
<dbReference type="AlphaFoldDB" id="A0A4R1HTA7"/>
<dbReference type="EMBL" id="SMFZ01000001">
    <property type="protein sequence ID" value="TCK25897.1"/>
    <property type="molecule type" value="Genomic_DNA"/>
</dbReference>
<feature type="transmembrane region" description="Helical" evidence="1">
    <location>
        <begin position="48"/>
        <end position="66"/>
    </location>
</feature>
<dbReference type="Pfam" id="PF00884">
    <property type="entry name" value="Sulfatase"/>
    <property type="match status" value="1"/>
</dbReference>
<protein>
    <submittedName>
        <fullName evidence="3">Phosphoglycerol transferase MdoB-like AlkP superfamily enzyme</fullName>
    </submittedName>
</protein>
<keyword evidence="1" id="KW-0472">Membrane</keyword>
<dbReference type="RefSeq" id="WP_132422455.1">
    <property type="nucleotide sequence ID" value="NZ_SMFZ01000001.1"/>
</dbReference>
<evidence type="ECO:0000256" key="1">
    <source>
        <dbReference type="SAM" id="Phobius"/>
    </source>
</evidence>
<keyword evidence="3" id="KW-0808">Transferase</keyword>
<reference evidence="3 4" key="1">
    <citation type="submission" date="2019-03" db="EMBL/GenBank/DDBJ databases">
        <title>Sequencing the genomes of 1000 actinobacteria strains.</title>
        <authorList>
            <person name="Klenk H.-P."/>
        </authorList>
    </citation>
    <scope>NUCLEOTIDE SEQUENCE [LARGE SCALE GENOMIC DNA]</scope>
    <source>
        <strain evidence="3 4">DSM 44969</strain>
    </source>
</reference>
<evidence type="ECO:0000313" key="3">
    <source>
        <dbReference type="EMBL" id="TCK25897.1"/>
    </source>
</evidence>
<dbReference type="InterPro" id="IPR000917">
    <property type="entry name" value="Sulfatase_N"/>
</dbReference>
<feature type="domain" description="Sulfatase N-terminal" evidence="2">
    <location>
        <begin position="313"/>
        <end position="488"/>
    </location>
</feature>
<dbReference type="Gene3D" id="3.40.720.10">
    <property type="entry name" value="Alkaline Phosphatase, subunit A"/>
    <property type="match status" value="1"/>
</dbReference>
<sequence>MTTTLPRPVRTAPSQPRHRSRLLTAGAALLLFVALVLPREIGQLGPAAFLRLPVEGLVAALLVLVLPPRAGRRAATAGGVLLAGLTVLRAIDMGFLAALGRPFDPIADWAQVGSGVSFVEDSAGSVAAVAAVVVACLLAVALAVLMALSARRLARVVRPHRLTGLRTVAVLAACWVTLAALGAQLVAPVPLASRSVASLITQKAQQIPQSIADQRAFAARFATDPYRGVPGKDLLGGLRGKDVLVTFVESYGRSAVEDPAIAPSVTPTLDDGTRRLAASGFSARSAWLTSPIAGGGSWMAHATFQSGLRVSNQKQFEQFAGSDRVTLSGAFKEAGWETAAVMPGTSGPWPEGRVYDFDRVHPYESLGYRGTAFGGFHTPDQYTLAAYERLEHGRPGRGPLMTEIPLLSSHWPFGPIPQPVDWSGIGDGSVFDAQSHAPDPGPVGYDDPLKMKAEYGRSIAYSLDTLVSYLQLHGDDDTVLVFLGDHQPTPAVTGSGASKDVPVTIVARDPTVLDRISGWGWQPGLKPGPDAPVWRMEDVRDRFLSAFAR</sequence>
<feature type="transmembrane region" description="Helical" evidence="1">
    <location>
        <begin position="78"/>
        <end position="99"/>
    </location>
</feature>
<proteinExistence type="predicted"/>
<accession>A0A4R1HTA7</accession>
<keyword evidence="4" id="KW-1185">Reference proteome</keyword>
<evidence type="ECO:0000259" key="2">
    <source>
        <dbReference type="Pfam" id="PF00884"/>
    </source>
</evidence>
<organism evidence="3 4">
    <name type="scientific">Pseudonocardia endophytica</name>
    <dbReference type="NCBI Taxonomy" id="401976"/>
    <lineage>
        <taxon>Bacteria</taxon>
        <taxon>Bacillati</taxon>
        <taxon>Actinomycetota</taxon>
        <taxon>Actinomycetes</taxon>
        <taxon>Pseudonocardiales</taxon>
        <taxon>Pseudonocardiaceae</taxon>
        <taxon>Pseudonocardia</taxon>
    </lineage>
</organism>
<dbReference type="OrthoDB" id="1376015at2"/>
<name>A0A4R1HTA7_PSEEN</name>